<evidence type="ECO:0000313" key="2">
    <source>
        <dbReference type="EMBL" id="ACV33589.1"/>
    </source>
</evidence>
<gene>
    <name evidence="2" type="ordered locus">CAP2UW1_0231</name>
</gene>
<dbReference type="eggNOG" id="ENOG502Z82H">
    <property type="taxonomic scope" value="Bacteria"/>
</dbReference>
<dbReference type="OrthoDB" id="596976at2"/>
<organism evidence="2">
    <name type="scientific">Accumulibacter regalis</name>
    <dbReference type="NCBI Taxonomy" id="522306"/>
    <lineage>
        <taxon>Bacteria</taxon>
        <taxon>Pseudomonadati</taxon>
        <taxon>Pseudomonadota</taxon>
        <taxon>Betaproteobacteria</taxon>
        <taxon>Candidatus Accumulibacter</taxon>
    </lineage>
</organism>
<dbReference type="Pfam" id="PF07759">
    <property type="entry name" value="DUF1615"/>
    <property type="match status" value="1"/>
</dbReference>
<dbReference type="AlphaFoldDB" id="C7RJM5"/>
<reference evidence="2" key="1">
    <citation type="submission" date="2009-08" db="EMBL/GenBank/DDBJ databases">
        <authorList>
            <consortium name="US DOE Joint Genome Institute"/>
            <person name="Lucas S."/>
            <person name="Copeland A."/>
            <person name="Lapidus A."/>
            <person name="Glavina del Rio T."/>
            <person name="Dalin E."/>
            <person name="Tice H."/>
            <person name="Bruce D."/>
            <person name="Barry K."/>
            <person name="Pitluck S."/>
            <person name="Lowry S."/>
            <person name="Larimer F."/>
            <person name="Land M."/>
            <person name="Hauser L."/>
            <person name="Kyrpides N."/>
            <person name="Ivanova N."/>
            <person name="McMahon K.D."/>
            <person name="Hugenholtz P."/>
        </authorList>
    </citation>
    <scope>NUCLEOTIDE SEQUENCE</scope>
    <source>
        <strain evidence="2">UW-1</strain>
    </source>
</reference>
<dbReference type="InterPro" id="IPR011673">
    <property type="entry name" value="DUF1615"/>
</dbReference>
<evidence type="ECO:0000256" key="1">
    <source>
        <dbReference type="SAM" id="MobiDB-lite"/>
    </source>
</evidence>
<dbReference type="STRING" id="522306.CAP2UW1_0231"/>
<feature type="compositionally biased region" description="Pro residues" evidence="1">
    <location>
        <begin position="93"/>
        <end position="112"/>
    </location>
</feature>
<dbReference type="HOGENOM" id="CLU_048230_1_0_4"/>
<dbReference type="KEGG" id="app:CAP2UW1_0231"/>
<sequence precursor="true">MPAIMNRTHRQRPSTAFAPLATDSSSSHAQTGWRPAPVSPAWRLSVLLCVAAVAGCATDGSYESRASPRARAALPADSSASSPAPLREASPITPTPPTLGSPAPLPQPAPVPYPSANEARLALDRLLPTGISERSAWAVDILTAFASLRIPALAENLCATIAIIAQESSFQADPPVPGLAHIVWQEIERRRERYAIPKVVLDLALLKSSPDGRTYRARIDALRTEKQMNALYEEMISELPAGRMLLGGYNPVRTGGPMQVSVTFAEEQVRNRPYPYTRRDSIRDQVFTRRGGVYFGVAMLLDYPAAYSQMLYRFADFNAGRYSSRNAAFQSSVARLSGSPLALDGDLLRYSDGSPAAEASDTQRAIQSLRVRLNLSEAEILRDLKLEKSFAFEQTPLYQRLYALADAAGAGKRPRELLPRIDLKSPKISRRLTTEWFARRVDERYRNCLERNVPAT</sequence>
<accession>C7RJM5</accession>
<protein>
    <recommendedName>
        <fullName evidence="3">DUF1615 domain-containing protein</fullName>
    </recommendedName>
</protein>
<feature type="compositionally biased region" description="Low complexity" evidence="1">
    <location>
        <begin position="64"/>
        <end position="87"/>
    </location>
</feature>
<proteinExistence type="predicted"/>
<dbReference type="EMBL" id="CP001715">
    <property type="protein sequence ID" value="ACV33589.1"/>
    <property type="molecule type" value="Genomic_DNA"/>
</dbReference>
<name>C7RJM5_ACCRE</name>
<evidence type="ECO:0008006" key="3">
    <source>
        <dbReference type="Google" id="ProtNLM"/>
    </source>
</evidence>
<feature type="region of interest" description="Disordered" evidence="1">
    <location>
        <begin position="60"/>
        <end position="112"/>
    </location>
</feature>
<reference evidence="2" key="2">
    <citation type="submission" date="2009-09" db="EMBL/GenBank/DDBJ databases">
        <title>Complete sequence of chromosome of Candidatus Accumulibacter phosphatis clade IIA str. UW-1.</title>
        <authorList>
            <consortium name="US DOE Joint Genome Institute"/>
            <person name="Martin H.G."/>
            <person name="Ivanova N."/>
            <person name="Kunin V."/>
            <person name="Warnecke F."/>
            <person name="Barry K."/>
            <person name="He S."/>
            <person name="Salamov A."/>
            <person name="Szeto E."/>
            <person name="Dalin E."/>
            <person name="Pangilinan J.L."/>
            <person name="Lapidus A."/>
            <person name="Lowry S."/>
            <person name="Kyrpides N.C."/>
            <person name="McMahon K.D."/>
            <person name="Hugenholtz P."/>
        </authorList>
    </citation>
    <scope>NUCLEOTIDE SEQUENCE [LARGE SCALE GENOMIC DNA]</scope>
    <source>
        <strain evidence="2">UW-1</strain>
    </source>
</reference>
<feature type="region of interest" description="Disordered" evidence="1">
    <location>
        <begin position="1"/>
        <end position="35"/>
    </location>
</feature>